<evidence type="ECO:0000259" key="8">
    <source>
        <dbReference type="Pfam" id="PF13290"/>
    </source>
</evidence>
<dbReference type="InterPro" id="IPR008979">
    <property type="entry name" value="Galactose-bd-like_sf"/>
</dbReference>
<dbReference type="SUPFAM" id="SSF49785">
    <property type="entry name" value="Galactose-binding domain-like"/>
    <property type="match status" value="1"/>
</dbReference>
<keyword evidence="3" id="KW-0732">Signal</keyword>
<dbReference type="GO" id="GO:0006004">
    <property type="term" value="P:fucose metabolic process"/>
    <property type="evidence" value="ECO:0007669"/>
    <property type="project" value="TreeGrafter"/>
</dbReference>
<dbReference type="InterPro" id="IPR000421">
    <property type="entry name" value="FA58C"/>
</dbReference>
<dbReference type="SUPFAM" id="SSF51445">
    <property type="entry name" value="(Trans)glycosidases"/>
    <property type="match status" value="1"/>
</dbReference>
<keyword evidence="5" id="KW-0326">Glycosidase</keyword>
<accession>A0AAU8FPC4</accession>
<gene>
    <name evidence="9" type="ORF">ABV298_05345</name>
</gene>
<organism evidence="9">
    <name type="scientific">Dyadobacter sp. 676</name>
    <dbReference type="NCBI Taxonomy" id="3088362"/>
    <lineage>
        <taxon>Bacteria</taxon>
        <taxon>Pseudomonadati</taxon>
        <taxon>Bacteroidota</taxon>
        <taxon>Cytophagia</taxon>
        <taxon>Cytophagales</taxon>
        <taxon>Spirosomataceae</taxon>
        <taxon>Dyadobacter</taxon>
    </lineage>
</organism>
<dbReference type="GO" id="GO:0016139">
    <property type="term" value="P:glycoside catabolic process"/>
    <property type="evidence" value="ECO:0007669"/>
    <property type="project" value="TreeGrafter"/>
</dbReference>
<reference evidence="9" key="1">
    <citation type="submission" date="2024-06" db="EMBL/GenBank/DDBJ databases">
        <title>Sequencing and assembly of the genome of Dyadobacter sp. strain 676, a symbiont of Cyamopsis tetragonoloba.</title>
        <authorList>
            <person name="Guro P."/>
            <person name="Sazanova A."/>
            <person name="Kuznetsova I."/>
            <person name="Belimov A."/>
            <person name="Safronova V."/>
        </authorList>
    </citation>
    <scope>NUCLEOTIDE SEQUENCE</scope>
    <source>
        <strain evidence="9">676</strain>
    </source>
</reference>
<dbReference type="InterPro" id="IPR013783">
    <property type="entry name" value="Ig-like_fold"/>
</dbReference>
<evidence type="ECO:0000256" key="2">
    <source>
        <dbReference type="ARBA" id="ARBA00012662"/>
    </source>
</evidence>
<dbReference type="RefSeq" id="WP_353721134.1">
    <property type="nucleotide sequence ID" value="NZ_CP159289.1"/>
</dbReference>
<dbReference type="Pfam" id="PF05345">
    <property type="entry name" value="He_PIG"/>
    <property type="match status" value="1"/>
</dbReference>
<dbReference type="EC" id="3.2.1.51" evidence="2"/>
<feature type="domain" description="GH29D-like beta-sandwich" evidence="8">
    <location>
        <begin position="380"/>
        <end position="436"/>
    </location>
</feature>
<dbReference type="PANTHER" id="PTHR10030:SF37">
    <property type="entry name" value="ALPHA-L-FUCOSIDASE-RELATED"/>
    <property type="match status" value="1"/>
</dbReference>
<dbReference type="CDD" id="cd00551">
    <property type="entry name" value="AmyAc_family"/>
    <property type="match status" value="1"/>
</dbReference>
<dbReference type="Pfam" id="PF13290">
    <property type="entry name" value="CHB_HEX_C_1"/>
    <property type="match status" value="1"/>
</dbReference>
<evidence type="ECO:0000256" key="5">
    <source>
        <dbReference type="ARBA" id="ARBA00023295"/>
    </source>
</evidence>
<sequence>MEERPPYSWSIAGGALPAGLQLDKNGKIHGMATREGNYSFTAKVTDAKGATATKALTFEASPYRSKWFADAKFGIFVQWGVFTQPSLKGKDGIAQFEKRITKFNADEWAQTVVNLGGKVLTVTVNTGDGVRLWPSTTPSKLELKTQRNIVKELIDACHKRGIGFIAYFAPDKGWNKDIVDTGLDGTYGTLNQGLIRELVQMGVDGLWIDMTSATELYKGFDYNWFPWNKMIPIMRTNNPKVIFANNTGLGFGGTVLQYPNTDVIVYEGGTSPHETALEVAKPATVRKKLAIEVDNLLDNTWSWREDPKLRSPKPLDMMINNIRKNWEVGATYILSYPVPANGDIFPEIYQEELKQIAGFVKKNQGWSATPETSLSDTVDYTGSQKLALKAPARAKIYYTIDGNRPTTASKVYKGPITLTKTSRIQAIAVEPGKPASKLLDKTITILNISKNATANARTAAAPATAAAPPATEGKTDPNGLYRGMRITVGSVPIRLTEVGRKYFAGNNGRHSLIIKRYVDHYPLLTAALNTASLPVAADGYQYAQIPPLTLEAGKSYLIGFQENGNDKFAADDLKNVPANDDYRVIGYNILSPQGTKLPIVDDRMGQLLSLKFEKIISKNAKPNLAIGKQAFLRANNDTGLGPGNEIFFAENGIDGDPTTMARAGGQYAWTLLVDLLKVEKGIREAKITFGENSYSTEFQLMASPDNKTWTTLAHKMDNTDINIDLKFDPIDVRYFKIRSLKPDKRGEKGAQMGIMEFEVYR</sequence>
<evidence type="ECO:0000256" key="4">
    <source>
        <dbReference type="ARBA" id="ARBA00022801"/>
    </source>
</evidence>
<dbReference type="EMBL" id="CP159289">
    <property type="protein sequence ID" value="XCH25837.1"/>
    <property type="molecule type" value="Genomic_DNA"/>
</dbReference>
<dbReference type="Gene3D" id="2.60.40.10">
    <property type="entry name" value="Immunoglobulins"/>
    <property type="match status" value="1"/>
</dbReference>
<name>A0AAU8FPC4_9BACT</name>
<dbReference type="SMART" id="SM00812">
    <property type="entry name" value="Alpha_L_fucos"/>
    <property type="match status" value="1"/>
</dbReference>
<evidence type="ECO:0000313" key="9">
    <source>
        <dbReference type="EMBL" id="XCH25837.1"/>
    </source>
</evidence>
<dbReference type="Pfam" id="PF01120">
    <property type="entry name" value="Alpha_L_fucos"/>
    <property type="match status" value="1"/>
</dbReference>
<keyword evidence="4" id="KW-0378">Hydrolase</keyword>
<evidence type="ECO:0000259" key="7">
    <source>
        <dbReference type="Pfam" id="PF01120"/>
    </source>
</evidence>
<dbReference type="Gene3D" id="2.60.120.260">
    <property type="entry name" value="Galactose-binding domain-like"/>
    <property type="match status" value="1"/>
</dbReference>
<dbReference type="InterPro" id="IPR017853">
    <property type="entry name" value="GH"/>
</dbReference>
<dbReference type="InterPro" id="IPR000933">
    <property type="entry name" value="Glyco_hydro_29"/>
</dbReference>
<dbReference type="Pfam" id="PF00754">
    <property type="entry name" value="F5_F8_type_C"/>
    <property type="match status" value="1"/>
</dbReference>
<protein>
    <recommendedName>
        <fullName evidence="2">alpha-L-fucosidase</fullName>
        <ecNumber evidence="2">3.2.1.51</ecNumber>
    </recommendedName>
</protein>
<evidence type="ECO:0000256" key="1">
    <source>
        <dbReference type="ARBA" id="ARBA00007951"/>
    </source>
</evidence>
<feature type="domain" description="Glycoside hydrolase family 29 N-terminal" evidence="7">
    <location>
        <begin position="101"/>
        <end position="363"/>
    </location>
</feature>
<dbReference type="GO" id="GO:0004560">
    <property type="term" value="F:alpha-L-fucosidase activity"/>
    <property type="evidence" value="ECO:0007669"/>
    <property type="project" value="InterPro"/>
</dbReference>
<evidence type="ECO:0000256" key="3">
    <source>
        <dbReference type="ARBA" id="ARBA00022729"/>
    </source>
</evidence>
<evidence type="ECO:0000259" key="6">
    <source>
        <dbReference type="Pfam" id="PF00754"/>
    </source>
</evidence>
<proteinExistence type="inferred from homology"/>
<dbReference type="PANTHER" id="PTHR10030">
    <property type="entry name" value="ALPHA-L-FUCOSIDASE"/>
    <property type="match status" value="1"/>
</dbReference>
<dbReference type="AlphaFoldDB" id="A0AAU8FPC4"/>
<dbReference type="GO" id="GO:0005764">
    <property type="term" value="C:lysosome"/>
    <property type="evidence" value="ECO:0007669"/>
    <property type="project" value="TreeGrafter"/>
</dbReference>
<feature type="domain" description="F5/8 type C" evidence="6">
    <location>
        <begin position="649"/>
        <end position="741"/>
    </location>
</feature>
<comment type="similarity">
    <text evidence="1">Belongs to the glycosyl hydrolase 29 family.</text>
</comment>
<dbReference type="InterPro" id="IPR057739">
    <property type="entry name" value="Glyco_hydro_29_N"/>
</dbReference>
<dbReference type="Gene3D" id="3.20.20.80">
    <property type="entry name" value="Glycosidases"/>
    <property type="match status" value="1"/>
</dbReference>
<dbReference type="InterPro" id="IPR059177">
    <property type="entry name" value="GH29D-like_dom"/>
</dbReference>